<evidence type="ECO:0000313" key="7">
    <source>
        <dbReference type="Proteomes" id="UP000446719"/>
    </source>
</evidence>
<dbReference type="AlphaFoldDB" id="A0A173XSN2"/>
<dbReference type="Pfam" id="PF06961">
    <property type="entry name" value="DUF1294"/>
    <property type="match status" value="1"/>
</dbReference>
<protein>
    <submittedName>
        <fullName evidence="4">DUF1287 domain-containing protein</fullName>
    </submittedName>
</protein>
<feature type="transmembrane region" description="Helical" evidence="1">
    <location>
        <begin position="12"/>
        <end position="28"/>
    </location>
</feature>
<keyword evidence="1" id="KW-0812">Transmembrane</keyword>
<evidence type="ECO:0000313" key="6">
    <source>
        <dbReference type="Proteomes" id="UP000095597"/>
    </source>
</evidence>
<dbReference type="EMBL" id="WWSB01000003">
    <property type="protein sequence ID" value="MZK17400.1"/>
    <property type="molecule type" value="Genomic_DNA"/>
</dbReference>
<dbReference type="Proteomes" id="UP000095597">
    <property type="component" value="Unassembled WGS sequence"/>
</dbReference>
<evidence type="ECO:0000313" key="2">
    <source>
        <dbReference type="EMBL" id="CUN03100.1"/>
    </source>
</evidence>
<accession>A0A173XSN2</accession>
<dbReference type="InterPro" id="IPR010718">
    <property type="entry name" value="DUF1294"/>
</dbReference>
<evidence type="ECO:0000313" key="4">
    <source>
        <dbReference type="EMBL" id="MZK17400.1"/>
    </source>
</evidence>
<evidence type="ECO:0000313" key="5">
    <source>
        <dbReference type="Proteomes" id="UP000095439"/>
    </source>
</evidence>
<feature type="transmembrane region" description="Helical" evidence="1">
    <location>
        <begin position="43"/>
        <end position="63"/>
    </location>
</feature>
<dbReference type="EMBL" id="CYXO01000008">
    <property type="protein sequence ID" value="CUN03100.1"/>
    <property type="molecule type" value="Genomic_DNA"/>
</dbReference>
<organism evidence="3 5">
    <name type="scientific">Dorea longicatena</name>
    <dbReference type="NCBI Taxonomy" id="88431"/>
    <lineage>
        <taxon>Bacteria</taxon>
        <taxon>Bacillati</taxon>
        <taxon>Bacillota</taxon>
        <taxon>Clostridia</taxon>
        <taxon>Lachnospirales</taxon>
        <taxon>Lachnospiraceae</taxon>
        <taxon>Dorea</taxon>
    </lineage>
</organism>
<sequence length="289" mass="33057">MAKLLTAATPISYYLVVVNIVAFILYGTDKAKAMHHQWRIKEAVLIGIAFVGGAFGAFAGMIVFHHKTRKMKFRILVPIAIIIWLTFGGFLAGRDVVGLTKTDRPKNEYNGTEITPYHSSVDKDGDGTDDQTDILTNALVYVKKRPVYKSRYYQTGYPDDRYGVCTDVVGYALKKSGYDLRELVDEDIRKNPKDYDIDEPDKNIDFRRVKNLKIYFEHTAISLTTDVNDIEQWQGGDIVVFKNHIGVISDRRNVEGVPYVIHHNDPYQKNYEEDILQERTDIVGHFRIS</sequence>
<dbReference type="RefSeq" id="WP_081022551.1">
    <property type="nucleotide sequence ID" value="NZ_CABIWY010000002.1"/>
</dbReference>
<dbReference type="InterPro" id="IPR009706">
    <property type="entry name" value="DUF1287"/>
</dbReference>
<reference evidence="5 6" key="1">
    <citation type="submission" date="2015-09" db="EMBL/GenBank/DDBJ databases">
        <authorList>
            <consortium name="Pathogen Informatics"/>
        </authorList>
    </citation>
    <scope>NUCLEOTIDE SEQUENCE [LARGE SCALE GENOMIC DNA]</scope>
    <source>
        <strain evidence="3 5">2789STDY5608866</strain>
        <strain evidence="2 6">2789STDY5834961</strain>
    </source>
</reference>
<dbReference type="OrthoDB" id="114026at2"/>
<name>A0A173XSN2_9FIRM</name>
<feature type="transmembrane region" description="Helical" evidence="1">
    <location>
        <begin position="75"/>
        <end position="93"/>
    </location>
</feature>
<dbReference type="Pfam" id="PF06940">
    <property type="entry name" value="DUF1287"/>
    <property type="match status" value="1"/>
</dbReference>
<dbReference type="Proteomes" id="UP000446719">
    <property type="component" value="Unassembled WGS sequence"/>
</dbReference>
<keyword evidence="1" id="KW-0472">Membrane</keyword>
<proteinExistence type="predicted"/>
<keyword evidence="1" id="KW-1133">Transmembrane helix</keyword>
<dbReference type="Proteomes" id="UP000095439">
    <property type="component" value="Unassembled WGS sequence"/>
</dbReference>
<evidence type="ECO:0000313" key="3">
    <source>
        <dbReference type="EMBL" id="CUN54744.1"/>
    </source>
</evidence>
<evidence type="ECO:0000256" key="1">
    <source>
        <dbReference type="SAM" id="Phobius"/>
    </source>
</evidence>
<dbReference type="EMBL" id="CYYY01000002">
    <property type="protein sequence ID" value="CUN54744.1"/>
    <property type="molecule type" value="Genomic_DNA"/>
</dbReference>
<gene>
    <name evidence="3" type="ORF">ERS852423_00801</name>
    <name evidence="2" type="ORF">ERS852573_01628</name>
    <name evidence="4" type="ORF">GT565_04595</name>
</gene>
<reference evidence="4 7" key="2">
    <citation type="journal article" date="2019" name="Nat. Med.">
        <title>A library of human gut bacterial isolates paired with longitudinal multiomics data enables mechanistic microbiome research.</title>
        <authorList>
            <person name="Poyet M."/>
            <person name="Groussin M."/>
            <person name="Gibbons S.M."/>
            <person name="Avila-Pacheco J."/>
            <person name="Jiang X."/>
            <person name="Kearney S.M."/>
            <person name="Perrotta A.R."/>
            <person name="Berdy B."/>
            <person name="Zhao S."/>
            <person name="Lieberman T.D."/>
            <person name="Swanson P.K."/>
            <person name="Smith M."/>
            <person name="Roesemann S."/>
            <person name="Alexander J.E."/>
            <person name="Rich S.A."/>
            <person name="Livny J."/>
            <person name="Vlamakis H."/>
            <person name="Clish C."/>
            <person name="Bullock K."/>
            <person name="Deik A."/>
            <person name="Scott J."/>
            <person name="Pierce K.A."/>
            <person name="Xavier R.J."/>
            <person name="Alm E.J."/>
        </authorList>
    </citation>
    <scope>NUCLEOTIDE SEQUENCE [LARGE SCALE GENOMIC DNA]</scope>
    <source>
        <strain evidence="4 7">BIOML-A7</strain>
    </source>
</reference>